<evidence type="ECO:0000256" key="3">
    <source>
        <dbReference type="ARBA" id="ARBA00005893"/>
    </source>
</evidence>
<feature type="binding site" evidence="12">
    <location>
        <position position="27"/>
    </location>
    <ligand>
        <name>Mg(2+)</name>
        <dbReference type="ChEBI" id="CHEBI:18420"/>
    </ligand>
</feature>
<dbReference type="Pfam" id="PF00702">
    <property type="entry name" value="Hydrolase"/>
    <property type="match status" value="1"/>
</dbReference>
<dbReference type="SFLD" id="SFLDG01138">
    <property type="entry name" value="C1.6.2:_Deoxy-d-mannose-octulo"/>
    <property type="match status" value="1"/>
</dbReference>
<dbReference type="NCBIfam" id="TIGR01662">
    <property type="entry name" value="HAD-SF-IIIA"/>
    <property type="match status" value="1"/>
</dbReference>
<comment type="similarity">
    <text evidence="3 11">Belongs to the KdsC family.</text>
</comment>
<keyword evidence="14" id="KW-1185">Reference proteome</keyword>
<dbReference type="PANTHER" id="PTHR21485:SF3">
    <property type="entry name" value="N-ACYLNEURAMINATE CYTIDYLYLTRANSFERASE"/>
    <property type="match status" value="1"/>
</dbReference>
<dbReference type="SFLD" id="SFLDS00003">
    <property type="entry name" value="Haloacid_Dehalogenase"/>
    <property type="match status" value="1"/>
</dbReference>
<dbReference type="InterPro" id="IPR036412">
    <property type="entry name" value="HAD-like_sf"/>
</dbReference>
<comment type="subunit">
    <text evidence="4 11">Homotetramer.</text>
</comment>
<feature type="binding site" evidence="12">
    <location>
        <position position="29"/>
    </location>
    <ligand>
        <name>substrate</name>
    </ligand>
</feature>
<keyword evidence="8 11" id="KW-0378">Hydrolase</keyword>
<evidence type="ECO:0000256" key="8">
    <source>
        <dbReference type="ARBA" id="ARBA00022801"/>
    </source>
</evidence>
<dbReference type="SUPFAM" id="SSF56784">
    <property type="entry name" value="HAD-like"/>
    <property type="match status" value="1"/>
</dbReference>
<accession>A4BE17</accession>
<comment type="caution">
    <text evidence="13">The sequence shown here is derived from an EMBL/GenBank/DDBJ whole genome shotgun (WGS) entry which is preliminary data.</text>
</comment>
<evidence type="ECO:0000256" key="11">
    <source>
        <dbReference type="PIRNR" id="PIRNR006118"/>
    </source>
</evidence>
<organism evidence="13 14">
    <name type="scientific">Reinekea blandensis MED297</name>
    <dbReference type="NCBI Taxonomy" id="314283"/>
    <lineage>
        <taxon>Bacteria</taxon>
        <taxon>Pseudomonadati</taxon>
        <taxon>Pseudomonadota</taxon>
        <taxon>Gammaproteobacteria</taxon>
        <taxon>Oceanospirillales</taxon>
        <taxon>Saccharospirillaceae</taxon>
        <taxon>Reinekea</taxon>
    </lineage>
</organism>
<dbReference type="EC" id="3.1.3.45" evidence="5 11"/>
<dbReference type="InterPro" id="IPR023214">
    <property type="entry name" value="HAD_sf"/>
</dbReference>
<dbReference type="FunFam" id="3.40.50.1000:FF:000029">
    <property type="entry name" value="3-deoxy-D-manno-octulosonate 8-phosphate phosphatase KdsC"/>
    <property type="match status" value="1"/>
</dbReference>
<dbReference type="SFLD" id="SFLDG01136">
    <property type="entry name" value="C1.6:_Phosphoserine_Phosphatas"/>
    <property type="match status" value="1"/>
</dbReference>
<reference evidence="13 14" key="1">
    <citation type="submission" date="2006-02" db="EMBL/GenBank/DDBJ databases">
        <authorList>
            <person name="Pinhassi J."/>
            <person name="Pedros-Alio C."/>
            <person name="Ferriera S."/>
            <person name="Johnson J."/>
            <person name="Kravitz S."/>
            <person name="Halpern A."/>
            <person name="Remington K."/>
            <person name="Beeson K."/>
            <person name="Tran B."/>
            <person name="Rogers Y.-H."/>
            <person name="Friedman R."/>
            <person name="Venter J.C."/>
        </authorList>
    </citation>
    <scope>NUCLEOTIDE SEQUENCE [LARGE SCALE GENOMIC DNA]</scope>
    <source>
        <strain evidence="13 14">MED297</strain>
    </source>
</reference>
<dbReference type="RefSeq" id="WP_008043580.1">
    <property type="nucleotide sequence ID" value="NZ_CH724150.1"/>
</dbReference>
<evidence type="ECO:0000256" key="1">
    <source>
        <dbReference type="ARBA" id="ARBA00000898"/>
    </source>
</evidence>
<dbReference type="AlphaFoldDB" id="A4BE17"/>
<name>A4BE17_9GAMM</name>
<feature type="binding site" evidence="12">
    <location>
        <position position="120"/>
    </location>
    <ligand>
        <name>Mg(2+)</name>
        <dbReference type="ChEBI" id="CHEBI:18420"/>
    </ligand>
</feature>
<proteinExistence type="inferred from homology"/>
<dbReference type="STRING" id="314283.MED297_16494"/>
<dbReference type="PANTHER" id="PTHR21485">
    <property type="entry name" value="HAD SUPERFAMILY MEMBERS CMAS AND KDSC"/>
    <property type="match status" value="1"/>
</dbReference>
<sequence>MTYLDELEKIIAPLRNELAKVRLAIFDVDGVLTNGQLCYEAGGESIKIFHVRDGVGLKLLQDMGIAVAVVTAKDSEMVARRVKELGIIHYVPGAKNKLDTVIQLAESLGITKGECCFTGDDMVDLPVMQAVGVSFCPNDAYPYVAERANIQLNVSGGQGVARMVCDMLLLASNQYDAAYQLASTEAFERQR</sequence>
<gene>
    <name evidence="13" type="ORF">MED297_16494</name>
</gene>
<dbReference type="GO" id="GO:0008781">
    <property type="term" value="F:N-acylneuraminate cytidylyltransferase activity"/>
    <property type="evidence" value="ECO:0007669"/>
    <property type="project" value="TreeGrafter"/>
</dbReference>
<evidence type="ECO:0000256" key="2">
    <source>
        <dbReference type="ARBA" id="ARBA00001946"/>
    </source>
</evidence>
<comment type="cofactor">
    <cofactor evidence="2 11 12">
        <name>Mg(2+)</name>
        <dbReference type="ChEBI" id="CHEBI:18420"/>
    </cofactor>
</comment>
<dbReference type="InterPro" id="IPR006549">
    <property type="entry name" value="HAD-SF_hydro_IIIA"/>
</dbReference>
<dbReference type="GO" id="GO:0046872">
    <property type="term" value="F:metal ion binding"/>
    <property type="evidence" value="ECO:0007669"/>
    <property type="project" value="UniProtKB-UniRule"/>
</dbReference>
<keyword evidence="9 11" id="KW-0460">Magnesium</keyword>
<dbReference type="InterPro" id="IPR050793">
    <property type="entry name" value="CMP-NeuNAc_synthase"/>
</dbReference>
<keyword evidence="7 11" id="KW-0479">Metal-binding</keyword>
<comment type="catalytic activity">
    <reaction evidence="1 11">
        <text>3-deoxy-alpha-D-manno-2-octulosonate-8-phosphate + H2O = 3-deoxy-alpha-D-manno-oct-2-ulosonate + phosphate</text>
        <dbReference type="Rhea" id="RHEA:11500"/>
        <dbReference type="ChEBI" id="CHEBI:15377"/>
        <dbReference type="ChEBI" id="CHEBI:43474"/>
        <dbReference type="ChEBI" id="CHEBI:85985"/>
        <dbReference type="ChEBI" id="CHEBI:85986"/>
        <dbReference type="EC" id="3.1.3.45"/>
    </reaction>
</comment>
<dbReference type="EMBL" id="AAOE01000008">
    <property type="protein sequence ID" value="EAR09776.1"/>
    <property type="molecule type" value="Genomic_DNA"/>
</dbReference>
<dbReference type="GO" id="GO:0009103">
    <property type="term" value="P:lipopolysaccharide biosynthetic process"/>
    <property type="evidence" value="ECO:0007669"/>
    <property type="project" value="UniProtKB-UniRule"/>
</dbReference>
<protein>
    <recommendedName>
        <fullName evidence="6 11">3-deoxy-D-manno-octulosonate 8-phosphate phosphatase KdsC</fullName>
        <ecNumber evidence="5 11">3.1.3.45</ecNumber>
    </recommendedName>
    <alternativeName>
        <fullName evidence="10 11">KDO 8-P phosphatase</fullName>
    </alternativeName>
</protein>
<evidence type="ECO:0000256" key="5">
    <source>
        <dbReference type="ARBA" id="ARBA00013066"/>
    </source>
</evidence>
<evidence type="ECO:0000256" key="6">
    <source>
        <dbReference type="ARBA" id="ARBA00020092"/>
    </source>
</evidence>
<evidence type="ECO:0000313" key="13">
    <source>
        <dbReference type="EMBL" id="EAR09776.1"/>
    </source>
</evidence>
<keyword evidence="11" id="KW-0448">Lipopolysaccharide biosynthesis</keyword>
<evidence type="ECO:0000256" key="4">
    <source>
        <dbReference type="ARBA" id="ARBA00011881"/>
    </source>
</evidence>
<evidence type="ECO:0000256" key="10">
    <source>
        <dbReference type="ARBA" id="ARBA00031051"/>
    </source>
</evidence>
<dbReference type="Gene3D" id="3.40.50.1000">
    <property type="entry name" value="HAD superfamily/HAD-like"/>
    <property type="match status" value="1"/>
</dbReference>
<dbReference type="GO" id="GO:0019143">
    <property type="term" value="F:3-deoxy-manno-octulosonate-8-phosphatase activity"/>
    <property type="evidence" value="ECO:0007669"/>
    <property type="project" value="UniProtKB-UniRule"/>
</dbReference>
<dbReference type="PIRSF" id="PIRSF006118">
    <property type="entry name" value="KDO8-P_Ptase"/>
    <property type="match status" value="1"/>
</dbReference>
<evidence type="ECO:0000256" key="9">
    <source>
        <dbReference type="ARBA" id="ARBA00022842"/>
    </source>
</evidence>
<dbReference type="HOGENOM" id="CLU_106694_1_0_6"/>
<evidence type="ECO:0000256" key="7">
    <source>
        <dbReference type="ARBA" id="ARBA00022723"/>
    </source>
</evidence>
<evidence type="ECO:0000256" key="12">
    <source>
        <dbReference type="PIRSR" id="PIRSR006118-2"/>
    </source>
</evidence>
<dbReference type="NCBIfam" id="TIGR01670">
    <property type="entry name" value="KdsC-phosphatas"/>
    <property type="match status" value="1"/>
</dbReference>
<dbReference type="Proteomes" id="UP000005953">
    <property type="component" value="Unassembled WGS sequence"/>
</dbReference>
<evidence type="ECO:0000313" key="14">
    <source>
        <dbReference type="Proteomes" id="UP000005953"/>
    </source>
</evidence>
<comment type="function">
    <text evidence="11">Catalyzes the hydrolysis of 3-deoxy-D-manno-octulosonate 8-phosphate (KDO 8-P) to 3-deoxy-D-manno-octulosonate (KDO) and inorganic phosphate.</text>
</comment>
<dbReference type="InterPro" id="IPR010023">
    <property type="entry name" value="KdsC_fam"/>
</dbReference>
<dbReference type="OrthoDB" id="9805604at2"/>